<organism evidence="2 3">
    <name type="scientific">Tanacetum coccineum</name>
    <dbReference type="NCBI Taxonomy" id="301880"/>
    <lineage>
        <taxon>Eukaryota</taxon>
        <taxon>Viridiplantae</taxon>
        <taxon>Streptophyta</taxon>
        <taxon>Embryophyta</taxon>
        <taxon>Tracheophyta</taxon>
        <taxon>Spermatophyta</taxon>
        <taxon>Magnoliopsida</taxon>
        <taxon>eudicotyledons</taxon>
        <taxon>Gunneridae</taxon>
        <taxon>Pentapetalae</taxon>
        <taxon>asterids</taxon>
        <taxon>campanulids</taxon>
        <taxon>Asterales</taxon>
        <taxon>Asteraceae</taxon>
        <taxon>Asteroideae</taxon>
        <taxon>Anthemideae</taxon>
        <taxon>Anthemidinae</taxon>
        <taxon>Tanacetum</taxon>
    </lineage>
</organism>
<evidence type="ECO:0000256" key="1">
    <source>
        <dbReference type="SAM" id="MobiDB-lite"/>
    </source>
</evidence>
<reference evidence="2" key="2">
    <citation type="submission" date="2022-01" db="EMBL/GenBank/DDBJ databases">
        <authorList>
            <person name="Yamashiro T."/>
            <person name="Shiraishi A."/>
            <person name="Satake H."/>
            <person name="Nakayama K."/>
        </authorList>
    </citation>
    <scope>NUCLEOTIDE SEQUENCE</scope>
</reference>
<sequence length="207" mass="24199">MENYSHNWYDETTTVKKINDNPDDIDDIQERFKEAHLTNECPLKKEDEAVKQSEKRTTISKENMKESVPRELPPTSFLGHLKEQMGSPYRTHETICMIENPGEVHKMKAWEDEGDMNVGWDITVKDVERIRQFLTPTIHTKPNLEPVMQPYMPLEPIHDKEKIVREKEQDYDIPLHDGVMQHLTPQTVYITPPDDDYVAPASSPTWD</sequence>
<evidence type="ECO:0000313" key="3">
    <source>
        <dbReference type="Proteomes" id="UP001151760"/>
    </source>
</evidence>
<keyword evidence="3" id="KW-1185">Reference proteome</keyword>
<name>A0ABQ4WJP0_9ASTR</name>
<gene>
    <name evidence="2" type="ORF">Tco_0626467</name>
</gene>
<dbReference type="Proteomes" id="UP001151760">
    <property type="component" value="Unassembled WGS sequence"/>
</dbReference>
<comment type="caution">
    <text evidence="2">The sequence shown here is derived from an EMBL/GenBank/DDBJ whole genome shotgun (WGS) entry which is preliminary data.</text>
</comment>
<feature type="compositionally biased region" description="Basic and acidic residues" evidence="1">
    <location>
        <begin position="46"/>
        <end position="69"/>
    </location>
</feature>
<feature type="region of interest" description="Disordered" evidence="1">
    <location>
        <begin position="46"/>
        <end position="75"/>
    </location>
</feature>
<accession>A0ABQ4WJP0</accession>
<evidence type="ECO:0000313" key="2">
    <source>
        <dbReference type="EMBL" id="GJS53105.1"/>
    </source>
</evidence>
<protein>
    <submittedName>
        <fullName evidence="2">Uncharacterized protein</fullName>
    </submittedName>
</protein>
<dbReference type="EMBL" id="BQNB010008702">
    <property type="protein sequence ID" value="GJS53105.1"/>
    <property type="molecule type" value="Genomic_DNA"/>
</dbReference>
<proteinExistence type="predicted"/>
<reference evidence="2" key="1">
    <citation type="journal article" date="2022" name="Int. J. Mol. Sci.">
        <title>Draft Genome of Tanacetum Coccineum: Genomic Comparison of Closely Related Tanacetum-Family Plants.</title>
        <authorList>
            <person name="Yamashiro T."/>
            <person name="Shiraishi A."/>
            <person name="Nakayama K."/>
            <person name="Satake H."/>
        </authorList>
    </citation>
    <scope>NUCLEOTIDE SEQUENCE</scope>
</reference>